<protein>
    <submittedName>
        <fullName evidence="1">Uncharacterized protein</fullName>
    </submittedName>
</protein>
<reference evidence="1 2" key="1">
    <citation type="submission" date="2014-08" db="EMBL/GenBank/DDBJ databases">
        <title>Complete genome of a marine bacteria Jeotgalibacillus malaysiensis.</title>
        <authorList>
            <person name="Yaakop A.S."/>
            <person name="Chan K.-G."/>
            <person name="Goh K.M."/>
        </authorList>
    </citation>
    <scope>NUCLEOTIDE SEQUENCE [LARGE SCALE GENOMIC DNA]</scope>
    <source>
        <strain evidence="1 2">D5</strain>
    </source>
</reference>
<sequence length="67" mass="7531">MGDWGGISREVIGFRFDRIEWINEGNLYSNERNKHSQTTAEGINIKCEGIISGLIESSGNLIEIFSK</sequence>
<gene>
    <name evidence="1" type="ORF">JMA_07440</name>
</gene>
<accession>A0A0B5AJ03</accession>
<dbReference type="Proteomes" id="UP000031449">
    <property type="component" value="Chromosome"/>
</dbReference>
<dbReference type="KEGG" id="jeo:JMA_07440"/>
<proteinExistence type="predicted"/>
<evidence type="ECO:0000313" key="2">
    <source>
        <dbReference type="Proteomes" id="UP000031449"/>
    </source>
</evidence>
<organism evidence="1 2">
    <name type="scientific">Jeotgalibacillus malaysiensis</name>
    <dbReference type="NCBI Taxonomy" id="1508404"/>
    <lineage>
        <taxon>Bacteria</taxon>
        <taxon>Bacillati</taxon>
        <taxon>Bacillota</taxon>
        <taxon>Bacilli</taxon>
        <taxon>Bacillales</taxon>
        <taxon>Caryophanaceae</taxon>
        <taxon>Jeotgalibacillus</taxon>
    </lineage>
</organism>
<name>A0A0B5AJ03_9BACL</name>
<keyword evidence="2" id="KW-1185">Reference proteome</keyword>
<dbReference type="EMBL" id="CP009416">
    <property type="protein sequence ID" value="AJD90061.1"/>
    <property type="molecule type" value="Genomic_DNA"/>
</dbReference>
<evidence type="ECO:0000313" key="1">
    <source>
        <dbReference type="EMBL" id="AJD90061.1"/>
    </source>
</evidence>
<dbReference type="AlphaFoldDB" id="A0A0B5AJ03"/>
<dbReference type="BioCyc" id="JESP1508404:G14D9-9961-MONOMER"/>
<dbReference type="HOGENOM" id="CLU_2806712_0_0_9"/>